<dbReference type="InterPro" id="IPR000683">
    <property type="entry name" value="Gfo/Idh/MocA-like_OxRdtase_N"/>
</dbReference>
<dbReference type="Pfam" id="PF01408">
    <property type="entry name" value="GFO_IDH_MocA"/>
    <property type="match status" value="1"/>
</dbReference>
<dbReference type="PANTHER" id="PTHR43377">
    <property type="entry name" value="BILIVERDIN REDUCTASE A"/>
    <property type="match status" value="1"/>
</dbReference>
<evidence type="ECO:0008006" key="5">
    <source>
        <dbReference type="Google" id="ProtNLM"/>
    </source>
</evidence>
<dbReference type="SUPFAM" id="SSF55347">
    <property type="entry name" value="Glyceraldehyde-3-phosphate dehydrogenase-like, C-terminal domain"/>
    <property type="match status" value="1"/>
</dbReference>
<dbReference type="PANTHER" id="PTHR43377:SF6">
    <property type="entry name" value="GFO_IDH_MOCA-LIKE OXIDOREDUCTASE N-TERMINAL DOMAIN-CONTAINING PROTEIN"/>
    <property type="match status" value="1"/>
</dbReference>
<feature type="domain" description="GFO/IDH/MocA-like oxidoreductase" evidence="2">
    <location>
        <begin position="136"/>
        <end position="243"/>
    </location>
</feature>
<evidence type="ECO:0000259" key="2">
    <source>
        <dbReference type="Pfam" id="PF22725"/>
    </source>
</evidence>
<dbReference type="SUPFAM" id="SSF51735">
    <property type="entry name" value="NAD(P)-binding Rossmann-fold domains"/>
    <property type="match status" value="1"/>
</dbReference>
<dbReference type="AlphaFoldDB" id="A0A1F4TMH9"/>
<dbReference type="Pfam" id="PF22725">
    <property type="entry name" value="GFO_IDH_MocA_C3"/>
    <property type="match status" value="1"/>
</dbReference>
<dbReference type="InterPro" id="IPR055170">
    <property type="entry name" value="GFO_IDH_MocA-like_dom"/>
</dbReference>
<dbReference type="InterPro" id="IPR051450">
    <property type="entry name" value="Gfo/Idh/MocA_Oxidoreductases"/>
</dbReference>
<gene>
    <name evidence="3" type="ORF">A2462_01770</name>
</gene>
<dbReference type="Gene3D" id="3.40.50.720">
    <property type="entry name" value="NAD(P)-binding Rossmann-like Domain"/>
    <property type="match status" value="1"/>
</dbReference>
<evidence type="ECO:0000313" key="4">
    <source>
        <dbReference type="Proteomes" id="UP000177309"/>
    </source>
</evidence>
<dbReference type="GO" id="GO:0000166">
    <property type="term" value="F:nucleotide binding"/>
    <property type="evidence" value="ECO:0007669"/>
    <property type="project" value="InterPro"/>
</dbReference>
<accession>A0A1F4TMH9</accession>
<protein>
    <recommendedName>
        <fullName evidence="5">Oxidoreductase</fullName>
    </recommendedName>
</protein>
<feature type="domain" description="Gfo/Idh/MocA-like oxidoreductase N-terminal" evidence="1">
    <location>
        <begin position="10"/>
        <end position="127"/>
    </location>
</feature>
<dbReference type="Gene3D" id="3.30.360.10">
    <property type="entry name" value="Dihydrodipicolinate Reductase, domain 2"/>
    <property type="match status" value="1"/>
</dbReference>
<sequence>MSKQYKKIVVGQVGIGKWGKNLLRNFYSLPNVAVKYACDSDSVRLNEFVRSFPEIKFVTDYESLIQDQELEAVIIATPAPDHYKVAKRCLEAGKHIFVEKPITLDVFQAEELLALAKSVNKKIMVGHLLLYHPAISKLKQLIGQGELGKICYVYTQRLNLGRIRKTENALWSLAPHDISIILHLLDKFPKSVSALGSSFVQKGIEDVAFLNVRFAEGEIGHVHVSWLDPTKTRRTIVVGSKKMAIFDEISHGGTLTIIDKGVENISDFKNVSELSKLRSGGDEVIKLSQDEPLSLECQHFIDSVREGKEPLSNGENALAVLKILAAADRSLKDGGKHELF</sequence>
<comment type="caution">
    <text evidence="3">The sequence shown here is derived from an EMBL/GenBank/DDBJ whole genome shotgun (WGS) entry which is preliminary data.</text>
</comment>
<evidence type="ECO:0000259" key="1">
    <source>
        <dbReference type="Pfam" id="PF01408"/>
    </source>
</evidence>
<dbReference type="Proteomes" id="UP000177309">
    <property type="component" value="Unassembled WGS sequence"/>
</dbReference>
<evidence type="ECO:0000313" key="3">
    <source>
        <dbReference type="EMBL" id="OGC33807.1"/>
    </source>
</evidence>
<proteinExistence type="predicted"/>
<reference evidence="3 4" key="1">
    <citation type="journal article" date="2016" name="Nat. Commun.">
        <title>Thousands of microbial genomes shed light on interconnected biogeochemical processes in an aquifer system.</title>
        <authorList>
            <person name="Anantharaman K."/>
            <person name="Brown C.T."/>
            <person name="Hug L.A."/>
            <person name="Sharon I."/>
            <person name="Castelle C.J."/>
            <person name="Probst A.J."/>
            <person name="Thomas B.C."/>
            <person name="Singh A."/>
            <person name="Wilkins M.J."/>
            <person name="Karaoz U."/>
            <person name="Brodie E.L."/>
            <person name="Williams K.H."/>
            <person name="Hubbard S.S."/>
            <person name="Banfield J.F."/>
        </authorList>
    </citation>
    <scope>NUCLEOTIDE SEQUENCE [LARGE SCALE GENOMIC DNA]</scope>
</reference>
<dbReference type="EMBL" id="MEUI01000027">
    <property type="protein sequence ID" value="OGC33807.1"/>
    <property type="molecule type" value="Genomic_DNA"/>
</dbReference>
<name>A0A1F4TMH9_UNCSA</name>
<organism evidence="3 4">
    <name type="scientific">candidate division WOR-1 bacterium RIFOXYC2_FULL_41_25</name>
    <dbReference type="NCBI Taxonomy" id="1802586"/>
    <lineage>
        <taxon>Bacteria</taxon>
        <taxon>Bacillati</taxon>
        <taxon>Saganbacteria</taxon>
    </lineage>
</organism>
<dbReference type="InterPro" id="IPR036291">
    <property type="entry name" value="NAD(P)-bd_dom_sf"/>
</dbReference>